<dbReference type="Pfam" id="PF00076">
    <property type="entry name" value="RRM_1"/>
    <property type="match status" value="1"/>
</dbReference>
<dbReference type="GO" id="GO:0003723">
    <property type="term" value="F:RNA binding"/>
    <property type="evidence" value="ECO:0007669"/>
    <property type="project" value="UniProtKB-UniRule"/>
</dbReference>
<keyword evidence="3" id="KW-0342">GTP-binding</keyword>
<evidence type="ECO:0000256" key="2">
    <source>
        <dbReference type="ARBA" id="ARBA00022741"/>
    </source>
</evidence>
<dbReference type="Pfam" id="PF08701">
    <property type="entry name" value="GN3L_Grn1"/>
    <property type="match status" value="1"/>
</dbReference>
<keyword evidence="9" id="KW-1185">Reference proteome</keyword>
<keyword evidence="5" id="KW-0694">RNA-binding</keyword>
<feature type="compositionally biased region" description="Polar residues" evidence="6">
    <location>
        <begin position="877"/>
        <end position="887"/>
    </location>
</feature>
<dbReference type="PROSITE" id="PS50102">
    <property type="entry name" value="RRM"/>
    <property type="match status" value="1"/>
</dbReference>
<feature type="compositionally biased region" description="Basic and acidic residues" evidence="6">
    <location>
        <begin position="206"/>
        <end position="239"/>
    </location>
</feature>
<comment type="caution">
    <text evidence="8">The sequence shown here is derived from an EMBL/GenBank/DDBJ whole genome shotgun (WGS) entry which is preliminary data.</text>
</comment>
<name>A0A8H5LNY0_9AGAR</name>
<dbReference type="InterPro" id="IPR050755">
    <property type="entry name" value="TRAFAC_YlqF/YawG_RiboMat"/>
</dbReference>
<feature type="compositionally biased region" description="Basic and acidic residues" evidence="6">
    <location>
        <begin position="337"/>
        <end position="347"/>
    </location>
</feature>
<evidence type="ECO:0000256" key="5">
    <source>
        <dbReference type="PROSITE-ProRule" id="PRU00176"/>
    </source>
</evidence>
<proteinExistence type="predicted"/>
<feature type="compositionally biased region" description="Basic residues" evidence="6">
    <location>
        <begin position="59"/>
        <end position="71"/>
    </location>
</feature>
<feature type="region of interest" description="Disordered" evidence="6">
    <location>
        <begin position="1"/>
        <end position="80"/>
    </location>
</feature>
<evidence type="ECO:0000313" key="9">
    <source>
        <dbReference type="Proteomes" id="UP000559027"/>
    </source>
</evidence>
<feature type="region of interest" description="Disordered" evidence="6">
    <location>
        <begin position="206"/>
        <end position="319"/>
    </location>
</feature>
<dbReference type="InterPro" id="IPR014813">
    <property type="entry name" value="Gnl3_N_dom"/>
</dbReference>
<dbReference type="SUPFAM" id="SSF52540">
    <property type="entry name" value="P-loop containing nucleoside triphosphate hydrolases"/>
    <property type="match status" value="1"/>
</dbReference>
<feature type="compositionally biased region" description="Acidic residues" evidence="6">
    <location>
        <begin position="763"/>
        <end position="798"/>
    </location>
</feature>
<dbReference type="Proteomes" id="UP000559027">
    <property type="component" value="Unassembled WGS sequence"/>
</dbReference>
<feature type="region of interest" description="Disordered" evidence="6">
    <location>
        <begin position="156"/>
        <end position="189"/>
    </location>
</feature>
<evidence type="ECO:0000313" key="8">
    <source>
        <dbReference type="EMBL" id="KAF5364131.1"/>
    </source>
</evidence>
<feature type="compositionally biased region" description="Polar residues" evidence="6">
    <location>
        <begin position="263"/>
        <end position="275"/>
    </location>
</feature>
<feature type="compositionally biased region" description="Basic and acidic residues" evidence="6">
    <location>
        <begin position="276"/>
        <end position="287"/>
    </location>
</feature>
<dbReference type="GO" id="GO:0005730">
    <property type="term" value="C:nucleolus"/>
    <property type="evidence" value="ECO:0007669"/>
    <property type="project" value="TreeGrafter"/>
</dbReference>
<dbReference type="CDD" id="cd12363">
    <property type="entry name" value="RRM_TRA2"/>
    <property type="match status" value="1"/>
</dbReference>
<dbReference type="SUPFAM" id="SSF54928">
    <property type="entry name" value="RNA-binding domain, RBD"/>
    <property type="match status" value="1"/>
</dbReference>
<dbReference type="GO" id="GO:0005525">
    <property type="term" value="F:GTP binding"/>
    <property type="evidence" value="ECO:0007669"/>
    <property type="project" value="UniProtKB-KW"/>
</dbReference>
<feature type="compositionally biased region" description="Basic and acidic residues" evidence="6">
    <location>
        <begin position="178"/>
        <end position="189"/>
    </location>
</feature>
<dbReference type="AlphaFoldDB" id="A0A8H5LNY0"/>
<feature type="region of interest" description="Disordered" evidence="6">
    <location>
        <begin position="337"/>
        <end position="377"/>
    </location>
</feature>
<accession>A0A8H5LNY0</accession>
<feature type="compositionally biased region" description="Low complexity" evidence="6">
    <location>
        <begin position="349"/>
        <end position="361"/>
    </location>
</feature>
<dbReference type="InterPro" id="IPR027417">
    <property type="entry name" value="P-loop_NTPase"/>
</dbReference>
<reference evidence="8 9" key="1">
    <citation type="journal article" date="2020" name="ISME J.">
        <title>Uncovering the hidden diversity of litter-decomposition mechanisms in mushroom-forming fungi.</title>
        <authorList>
            <person name="Floudas D."/>
            <person name="Bentzer J."/>
            <person name="Ahren D."/>
            <person name="Johansson T."/>
            <person name="Persson P."/>
            <person name="Tunlid A."/>
        </authorList>
    </citation>
    <scope>NUCLEOTIDE SEQUENCE [LARGE SCALE GENOMIC DNA]</scope>
    <source>
        <strain evidence="8 9">CBS 146.42</strain>
    </source>
</reference>
<dbReference type="InterPro" id="IPR023179">
    <property type="entry name" value="GTP-bd_ortho_bundle_sf"/>
</dbReference>
<feature type="compositionally biased region" description="Low complexity" evidence="6">
    <location>
        <begin position="246"/>
        <end position="256"/>
    </location>
</feature>
<dbReference type="Gene3D" id="3.30.70.330">
    <property type="match status" value="1"/>
</dbReference>
<feature type="region of interest" description="Disordered" evidence="6">
    <location>
        <begin position="394"/>
        <end position="417"/>
    </location>
</feature>
<evidence type="ECO:0000256" key="1">
    <source>
        <dbReference type="ARBA" id="ARBA00004123"/>
    </source>
</evidence>
<keyword evidence="4" id="KW-0539">Nucleus</keyword>
<evidence type="ECO:0000256" key="4">
    <source>
        <dbReference type="ARBA" id="ARBA00023242"/>
    </source>
</evidence>
<comment type="subcellular location">
    <subcellularLocation>
        <location evidence="1">Nucleus</location>
    </subcellularLocation>
</comment>
<keyword evidence="2" id="KW-0547">Nucleotide-binding</keyword>
<dbReference type="OrthoDB" id="10266128at2759"/>
<organism evidence="8 9">
    <name type="scientific">Leucocoprinus leucothites</name>
    <dbReference type="NCBI Taxonomy" id="201217"/>
    <lineage>
        <taxon>Eukaryota</taxon>
        <taxon>Fungi</taxon>
        <taxon>Dikarya</taxon>
        <taxon>Basidiomycota</taxon>
        <taxon>Agaricomycotina</taxon>
        <taxon>Agaricomycetes</taxon>
        <taxon>Agaricomycetidae</taxon>
        <taxon>Agaricales</taxon>
        <taxon>Agaricineae</taxon>
        <taxon>Agaricaceae</taxon>
        <taxon>Leucocoprinus</taxon>
    </lineage>
</organism>
<dbReference type="PANTHER" id="PTHR11089:SF30">
    <property type="entry name" value="GUANINE NUCLEOTIDE-BINDING PROTEIN-LIKE 3 HOMOLOG"/>
    <property type="match status" value="1"/>
</dbReference>
<sequence length="901" mass="100659">MYGDPAASNAVDPYSDAYNAPPAAPATGDRDDAAPRGRSRSRSPAARSNGDKADFRSPNFRRRSPPPRRPPHAPVAPPASNVLGVFGLSIRTIERDLDEEFSRFGRVEKVTIVYDQRSDRSRGFGFIKMSTVEEASRCIQELNGVELNGRRIRVDYSVTDRPHAPTPGEYMGHRKSSHRDGFRDRDSYRDRDFRDRDRDYRDRDYRRDKDRDRDPYGRDNRSDWRDRRSSPPRRYSPEYRRRRSYSRSPPRASSPARNREFDSGQNGSETSNRQSISDRHKIAGRVKESRKKKAKAAKKNPQWKSKHKKDPGIPNDFPYKDQILAEVAEQRRVAVEEKEKRKEEKRLARQQSKAQSQNSANEEGEDESGPNSKKNLDVGSDAIASLSAKLINPKLTTMEKRKETQMADSGEEEEVPVLSNRDLPNLRTVLDGSDVLLEVLDARDPLPFRNLCPRESLASWLTFLRREHPTFLFRSATAFLPAAIESSSTVQGKGKGKASFSKNDALGSEAILSQLVSWAAEKEGGILRVAVAGLANKASFPVYSLPMSPRGPSTTSLPQGATIEAEGKSVLFIDTPGLTFSTDLPDDEISSLEGLRTRDILLRSRGRIDRLKDPSSAVVHIVQRASAEDLMLMYSLPAFPRGDATAFLSGVARSNHLLKKRGELDLVGASKIVLRDWNTGKFGRYTSPPNVDGSVGSLPLTESDDQILNHSKTRKEMRKECGLVKLRVSEMERRVVELEHPWDAGEHIEKDDDADQNIMEVDEGVDEEEEGGGDGDDDTSQDEDEDDDEQDEVSEEELELNHPSTFNQKRKRATSFASAQPAKKVAFAPHKQNKPVQPSVKSGGQEASDPKSILKKTTVPKQKASKPTTKALARVANVSTSRKNGASSPDDPSAYDFSKFF</sequence>
<dbReference type="InterPro" id="IPR000504">
    <property type="entry name" value="RRM_dom"/>
</dbReference>
<feature type="compositionally biased region" description="Basic residues" evidence="6">
    <location>
        <begin position="288"/>
        <end position="298"/>
    </location>
</feature>
<dbReference type="PANTHER" id="PTHR11089">
    <property type="entry name" value="GTP-BINDING PROTEIN-RELATED"/>
    <property type="match status" value="1"/>
</dbReference>
<dbReference type="SMART" id="SM00360">
    <property type="entry name" value="RRM"/>
    <property type="match status" value="1"/>
</dbReference>
<evidence type="ECO:0000259" key="7">
    <source>
        <dbReference type="PROSITE" id="PS50102"/>
    </source>
</evidence>
<evidence type="ECO:0000256" key="3">
    <source>
        <dbReference type="ARBA" id="ARBA00023134"/>
    </source>
</evidence>
<dbReference type="InterPro" id="IPR012677">
    <property type="entry name" value="Nucleotide-bd_a/b_plait_sf"/>
</dbReference>
<dbReference type="Gene3D" id="1.10.1580.10">
    <property type="match status" value="1"/>
</dbReference>
<feature type="domain" description="RRM" evidence="7">
    <location>
        <begin position="81"/>
        <end position="159"/>
    </location>
</feature>
<evidence type="ECO:0000256" key="6">
    <source>
        <dbReference type="SAM" id="MobiDB-lite"/>
    </source>
</evidence>
<dbReference type="InterPro" id="IPR035979">
    <property type="entry name" value="RBD_domain_sf"/>
</dbReference>
<protein>
    <recommendedName>
        <fullName evidence="7">RRM domain-containing protein</fullName>
    </recommendedName>
</protein>
<gene>
    <name evidence="8" type="ORF">D9756_000968</name>
</gene>
<dbReference type="EMBL" id="JAACJO010000001">
    <property type="protein sequence ID" value="KAF5364131.1"/>
    <property type="molecule type" value="Genomic_DNA"/>
</dbReference>
<feature type="region of interest" description="Disordered" evidence="6">
    <location>
        <begin position="763"/>
        <end position="901"/>
    </location>
</feature>